<dbReference type="CDD" id="cd08760">
    <property type="entry name" value="Cyt_b561_FRRS1_like"/>
    <property type="match status" value="1"/>
</dbReference>
<dbReference type="InterPro" id="IPR005018">
    <property type="entry name" value="DOMON_domain"/>
</dbReference>
<dbReference type="PROSITE" id="PS50939">
    <property type="entry name" value="CYTOCHROME_B561"/>
    <property type="match status" value="1"/>
</dbReference>
<protein>
    <recommendedName>
        <fullName evidence="17">Cytochrome b5 heme-binding domain-containing protein</fullName>
    </recommendedName>
</protein>
<dbReference type="Gene3D" id="1.20.120.1770">
    <property type="match status" value="1"/>
</dbReference>
<dbReference type="SUPFAM" id="SSF55856">
    <property type="entry name" value="Cytochrome b5-like heme/steroid binding domain"/>
    <property type="match status" value="1"/>
</dbReference>
<dbReference type="Gene3D" id="3.40.50.80">
    <property type="entry name" value="Nucleotide-binding domain of ferredoxin-NADP reductase (FNR) module"/>
    <property type="match status" value="1"/>
</dbReference>
<keyword evidence="4" id="KW-0349">Heme</keyword>
<dbReference type="InterPro" id="IPR039261">
    <property type="entry name" value="FNR_nucleotide-bd"/>
</dbReference>
<comment type="subcellular location">
    <subcellularLocation>
        <location evidence="2">Membrane</location>
        <topology evidence="2">Multi-pass membrane protein</topology>
    </subcellularLocation>
</comment>
<evidence type="ECO:0008006" key="17">
    <source>
        <dbReference type="Google" id="ProtNLM"/>
    </source>
</evidence>
<keyword evidence="3" id="KW-0813">Transport</keyword>
<dbReference type="InterPro" id="IPR045150">
    <property type="entry name" value="CYB561D1/2"/>
</dbReference>
<dbReference type="InterPro" id="IPR036400">
    <property type="entry name" value="Cyt_B5-like_heme/steroid_sf"/>
</dbReference>
<evidence type="ECO:0000256" key="10">
    <source>
        <dbReference type="ARBA" id="ARBA00023136"/>
    </source>
</evidence>
<proteinExistence type="predicted"/>
<evidence type="ECO:0000256" key="9">
    <source>
        <dbReference type="ARBA" id="ARBA00023004"/>
    </source>
</evidence>
<dbReference type="GO" id="GO:0016020">
    <property type="term" value="C:membrane"/>
    <property type="evidence" value="ECO:0007669"/>
    <property type="project" value="UniProtKB-SubCell"/>
</dbReference>
<sequence>MKLSSICVTFLIIGCVIAEDVFMINDEINMTANLNTEKTYFQIHISMPTDHYVGIGFGEDMFNVPMVVADGITPPSDETPIIHDCFSIGHKLPVDNTENVYNLIEHELEENQWSLTFERPIKLEREGRDETMDITKPMIMVYGFRDEAYKFHGKGNRGLFNMTIDPSTGKAYFNGGIPDGNIYFKVHGILMYIGWSIMTFISIVSGRYMKHYYNFRMIIHASVGLLIAVNTVVVIIFALTKYGSPDSSARVAHKPIGIAIMVVSVVQCLGGMTVKQVAGSNSVLSIWGKRSKIVHQVVGYLLIILSNLQVATGLVNYESPVTNLIYLHFAVFVLMLGILEGIYRYKFQYKKKGVIKKMGVPEYSEFEFNEMLNDGQKLVLFNNFIIDVDSFQDQHPGTAYVISENIGKDIGKYLYGAYSMSPDIAPYTHSNYAANLLEKLIIGKIKPILTKTKRGNGINLSGTKEAESLLSSKNITTHQSEILNPLQTQDYTFIIKEKEKIAPGLARVMFQSLDANVKKFYPGLKLSGKSWSITSLQNFVSRYYTICNCMGSQIYDEYIKAITCTVNEEKYDRKYKSLEEYRTTNDDTLQVIMKYYPQSKTGISSQVFNNVEGDEYYIHGPVGNGIGLDQWNSEGINLFFCGGTGILPFMDLFAFMARRILSEDAPSNALFPDEDFYHLSEKAKFVVYAYFTTREDAICLEILEAIENLYKKFNKGHIFKMNLIFTQEGGSKLEDDELVELLKDYKFANNGINKLFVCGPPRMNYQFQRLLPQLKGEEIGLAPGDIDIL</sequence>
<dbReference type="SMART" id="SM01117">
    <property type="entry name" value="Cyt-b5"/>
    <property type="match status" value="1"/>
</dbReference>
<dbReference type="GO" id="GO:0020037">
    <property type="term" value="F:heme binding"/>
    <property type="evidence" value="ECO:0007669"/>
    <property type="project" value="TreeGrafter"/>
</dbReference>
<comment type="cofactor">
    <cofactor evidence="1">
        <name>heme b</name>
        <dbReference type="ChEBI" id="CHEBI:60344"/>
    </cofactor>
</comment>
<dbReference type="PANTHER" id="PTHR15422">
    <property type="entry name" value="OS05G0565100 PROTEIN"/>
    <property type="match status" value="1"/>
</dbReference>
<accession>A0AAD1Y7R1</accession>
<dbReference type="InterPro" id="IPR001199">
    <property type="entry name" value="Cyt_B5-like_heme/steroid-bd"/>
</dbReference>
<dbReference type="PANTHER" id="PTHR15422:SF24">
    <property type="entry name" value="DOMON RELATED DOMAIN-CONTAINING PROTEIN"/>
    <property type="match status" value="1"/>
</dbReference>
<dbReference type="GO" id="GO:0140575">
    <property type="term" value="F:transmembrane monodehydroascorbate reductase activity"/>
    <property type="evidence" value="ECO:0007669"/>
    <property type="project" value="InterPro"/>
</dbReference>
<evidence type="ECO:0000256" key="3">
    <source>
        <dbReference type="ARBA" id="ARBA00022448"/>
    </source>
</evidence>
<evidence type="ECO:0000256" key="6">
    <source>
        <dbReference type="ARBA" id="ARBA00022723"/>
    </source>
</evidence>
<dbReference type="PROSITE" id="PS50255">
    <property type="entry name" value="CYTOCHROME_B5_2"/>
    <property type="match status" value="1"/>
</dbReference>
<feature type="chain" id="PRO_5041987843" description="Cytochrome b5 heme-binding domain-containing protein" evidence="12">
    <location>
        <begin position="19"/>
        <end position="789"/>
    </location>
</feature>
<reference evidence="15" key="1">
    <citation type="submission" date="2023-07" db="EMBL/GenBank/DDBJ databases">
        <authorList>
            <consortium name="AG Swart"/>
            <person name="Singh M."/>
            <person name="Singh A."/>
            <person name="Seah K."/>
            <person name="Emmerich C."/>
        </authorList>
    </citation>
    <scope>NUCLEOTIDE SEQUENCE</scope>
    <source>
        <strain evidence="15">DP1</strain>
    </source>
</reference>
<evidence type="ECO:0000313" key="15">
    <source>
        <dbReference type="EMBL" id="CAI2385945.1"/>
    </source>
</evidence>
<evidence type="ECO:0000256" key="5">
    <source>
        <dbReference type="ARBA" id="ARBA00022692"/>
    </source>
</evidence>
<evidence type="ECO:0000256" key="7">
    <source>
        <dbReference type="ARBA" id="ARBA00022982"/>
    </source>
</evidence>
<evidence type="ECO:0000256" key="4">
    <source>
        <dbReference type="ARBA" id="ARBA00022617"/>
    </source>
</evidence>
<keyword evidence="16" id="KW-1185">Reference proteome</keyword>
<feature type="transmembrane region" description="Helical" evidence="11">
    <location>
        <begin position="293"/>
        <end position="312"/>
    </location>
</feature>
<keyword evidence="5 11" id="KW-0812">Transmembrane</keyword>
<evidence type="ECO:0000259" key="13">
    <source>
        <dbReference type="PROSITE" id="PS50255"/>
    </source>
</evidence>
<evidence type="ECO:0000313" key="16">
    <source>
        <dbReference type="Proteomes" id="UP001295684"/>
    </source>
</evidence>
<dbReference type="GO" id="GO:0046872">
    <property type="term" value="F:metal ion binding"/>
    <property type="evidence" value="ECO:0007669"/>
    <property type="project" value="UniProtKB-KW"/>
</dbReference>
<feature type="transmembrane region" description="Helical" evidence="11">
    <location>
        <begin position="251"/>
        <end position="272"/>
    </location>
</feature>
<dbReference type="SUPFAM" id="SSF52343">
    <property type="entry name" value="Ferredoxin reductase-like, C-terminal NADP-linked domain"/>
    <property type="match status" value="1"/>
</dbReference>
<evidence type="ECO:0000256" key="12">
    <source>
        <dbReference type="SAM" id="SignalP"/>
    </source>
</evidence>
<dbReference type="Pfam" id="PF00173">
    <property type="entry name" value="Cyt-b5"/>
    <property type="match status" value="1"/>
</dbReference>
<feature type="signal peptide" evidence="12">
    <location>
        <begin position="1"/>
        <end position="18"/>
    </location>
</feature>
<dbReference type="Gene3D" id="2.60.40.1210">
    <property type="entry name" value="Cellobiose dehydrogenase, cytochrome domain"/>
    <property type="match status" value="1"/>
</dbReference>
<feature type="transmembrane region" description="Helical" evidence="11">
    <location>
        <begin position="189"/>
        <end position="206"/>
    </location>
</feature>
<keyword evidence="9" id="KW-0408">Iron</keyword>
<dbReference type="AlphaFoldDB" id="A0AAD1Y7R1"/>
<keyword evidence="8 11" id="KW-1133">Transmembrane helix</keyword>
<dbReference type="SMART" id="SM00665">
    <property type="entry name" value="B561"/>
    <property type="match status" value="1"/>
</dbReference>
<name>A0AAD1Y7R1_EUPCR</name>
<dbReference type="PROSITE" id="PS51257">
    <property type="entry name" value="PROKAR_LIPOPROTEIN"/>
    <property type="match status" value="1"/>
</dbReference>
<evidence type="ECO:0000256" key="8">
    <source>
        <dbReference type="ARBA" id="ARBA00022989"/>
    </source>
</evidence>
<evidence type="ECO:0000256" key="1">
    <source>
        <dbReference type="ARBA" id="ARBA00001970"/>
    </source>
</evidence>
<feature type="transmembrane region" description="Helical" evidence="11">
    <location>
        <begin position="324"/>
        <end position="343"/>
    </location>
</feature>
<evidence type="ECO:0000256" key="2">
    <source>
        <dbReference type="ARBA" id="ARBA00004141"/>
    </source>
</evidence>
<keyword evidence="6" id="KW-0479">Metal-binding</keyword>
<dbReference type="Proteomes" id="UP001295684">
    <property type="component" value="Unassembled WGS sequence"/>
</dbReference>
<feature type="domain" description="Cytochrome b5 heme-binding" evidence="13">
    <location>
        <begin position="360"/>
        <end position="446"/>
    </location>
</feature>
<keyword evidence="12" id="KW-0732">Signal</keyword>
<gene>
    <name evidence="15" type="ORF">ECRASSUSDP1_LOCUS27542</name>
</gene>
<dbReference type="Gene3D" id="3.10.120.10">
    <property type="entry name" value="Cytochrome b5-like heme/steroid binding domain"/>
    <property type="match status" value="1"/>
</dbReference>
<comment type="caution">
    <text evidence="15">The sequence shown here is derived from an EMBL/GenBank/DDBJ whole genome shotgun (WGS) entry which is preliminary data.</text>
</comment>
<keyword evidence="7" id="KW-0249">Electron transport</keyword>
<evidence type="ECO:0000256" key="11">
    <source>
        <dbReference type="SAM" id="Phobius"/>
    </source>
</evidence>
<keyword evidence="10 11" id="KW-0472">Membrane</keyword>
<feature type="domain" description="Cytochrome b561" evidence="14">
    <location>
        <begin position="154"/>
        <end position="352"/>
    </location>
</feature>
<feature type="transmembrane region" description="Helical" evidence="11">
    <location>
        <begin position="218"/>
        <end position="239"/>
    </location>
</feature>
<dbReference type="Pfam" id="PF03351">
    <property type="entry name" value="DOMON"/>
    <property type="match status" value="1"/>
</dbReference>
<dbReference type="InterPro" id="IPR006593">
    <property type="entry name" value="Cyt_b561/ferric_Rdtase_TM"/>
</dbReference>
<evidence type="ECO:0000259" key="14">
    <source>
        <dbReference type="PROSITE" id="PS50939"/>
    </source>
</evidence>
<organism evidence="15 16">
    <name type="scientific">Euplotes crassus</name>
    <dbReference type="NCBI Taxonomy" id="5936"/>
    <lineage>
        <taxon>Eukaryota</taxon>
        <taxon>Sar</taxon>
        <taxon>Alveolata</taxon>
        <taxon>Ciliophora</taxon>
        <taxon>Intramacronucleata</taxon>
        <taxon>Spirotrichea</taxon>
        <taxon>Hypotrichia</taxon>
        <taxon>Euplotida</taxon>
        <taxon>Euplotidae</taxon>
        <taxon>Moneuplotes</taxon>
    </lineage>
</organism>
<dbReference type="EMBL" id="CAMPGE010028419">
    <property type="protein sequence ID" value="CAI2385945.1"/>
    <property type="molecule type" value="Genomic_DNA"/>
</dbReference>